<reference evidence="2 3" key="1">
    <citation type="submission" date="2022-04" db="EMBL/GenBank/DDBJ databases">
        <title>Human microbiome associated bacterial genomes.</title>
        <authorList>
            <person name="Sandstrom S."/>
            <person name="Salamzade R."/>
            <person name="Kalan L.R."/>
        </authorList>
    </citation>
    <scope>NUCLEOTIDE SEQUENCE [LARGE SCALE GENOMIC DNA]</scope>
    <source>
        <strain evidence="3">p3-SID1799</strain>
    </source>
</reference>
<evidence type="ECO:0000256" key="1">
    <source>
        <dbReference type="SAM" id="MobiDB-lite"/>
    </source>
</evidence>
<keyword evidence="3" id="KW-1185">Reference proteome</keyword>
<name>A0ABT2HXK5_9MICO</name>
<dbReference type="RefSeq" id="WP_260104319.1">
    <property type="nucleotide sequence ID" value="NZ_JALXSQ010000024.1"/>
</dbReference>
<sequence>MTNERSELRKTVDEWSKDPRPYVAEKDVELSPVSVKDLPKVPLEGADHEEE</sequence>
<evidence type="ECO:0000313" key="3">
    <source>
        <dbReference type="Proteomes" id="UP001525379"/>
    </source>
</evidence>
<comment type="caution">
    <text evidence="2">The sequence shown here is derived from an EMBL/GenBank/DDBJ whole genome shotgun (WGS) entry which is preliminary data.</text>
</comment>
<evidence type="ECO:0000313" key="2">
    <source>
        <dbReference type="EMBL" id="MCT2043047.1"/>
    </source>
</evidence>
<accession>A0ABT2HXK5</accession>
<organism evidence="2 3">
    <name type="scientific">Pseudoclavibacter albus</name>
    <dbReference type="NCBI Taxonomy" id="272241"/>
    <lineage>
        <taxon>Bacteria</taxon>
        <taxon>Bacillati</taxon>
        <taxon>Actinomycetota</taxon>
        <taxon>Actinomycetes</taxon>
        <taxon>Micrococcales</taxon>
        <taxon>Microbacteriaceae</taxon>
        <taxon>Pseudoclavibacter</taxon>
    </lineage>
</organism>
<protein>
    <submittedName>
        <fullName evidence="2">Uncharacterized protein</fullName>
    </submittedName>
</protein>
<proteinExistence type="predicted"/>
<dbReference type="Proteomes" id="UP001525379">
    <property type="component" value="Unassembled WGS sequence"/>
</dbReference>
<dbReference type="EMBL" id="JALXSQ010000024">
    <property type="protein sequence ID" value="MCT2043047.1"/>
    <property type="molecule type" value="Genomic_DNA"/>
</dbReference>
<gene>
    <name evidence="2" type="ORF">M3D15_06840</name>
</gene>
<feature type="region of interest" description="Disordered" evidence="1">
    <location>
        <begin position="1"/>
        <end position="21"/>
    </location>
</feature>